<dbReference type="RefSeq" id="WP_420068545.1">
    <property type="nucleotide sequence ID" value="NZ_JBCHKQ010000001.1"/>
</dbReference>
<sequence>MKNFFLVFILSGIFLSCQIQDFLSEYRGVNLIENFPFSSANWQADDSTATYMLWEEESSVQYNGVNAYRLRTVNLMSNGDFETGAITGWAGTGTAALTDETGSPLRGTHSLKIDLSDNGSNLAYFDMSNLTDAANYPDSASMSVRFVYKPETVSATIPMEYRAGLTNTDEKAYGISLSADSNITLVFPSDSSASNGFLWNLGFASQYLIFNSPASPVTNMVFLIDDVRITRTDAPIWVRLRLRKEGDTPQPLLTGTYRLSFMVRQDTVSANNVFDASRISVRINTYYDSAVDSFIDNGGIYGINAESSWSSGWQSVSTDIPVVISAESSASDPVMEICISASDPSSVFYMDAGSILVASPSLELIE</sequence>
<dbReference type="EMBL" id="JBCHKQ010000001">
    <property type="protein sequence ID" value="MEM5947092.1"/>
    <property type="molecule type" value="Genomic_DNA"/>
</dbReference>
<evidence type="ECO:0000313" key="2">
    <source>
        <dbReference type="Proteomes" id="UP001466331"/>
    </source>
</evidence>
<dbReference type="Proteomes" id="UP001466331">
    <property type="component" value="Unassembled WGS sequence"/>
</dbReference>
<name>A0ABU9U8U8_9SPIR</name>
<evidence type="ECO:0008006" key="3">
    <source>
        <dbReference type="Google" id="ProtNLM"/>
    </source>
</evidence>
<comment type="caution">
    <text evidence="1">The sequence shown here is derived from an EMBL/GenBank/DDBJ whole genome shotgun (WGS) entry which is preliminary data.</text>
</comment>
<organism evidence="1 2">
    <name type="scientific">Rarispira pelagica</name>
    <dbReference type="NCBI Taxonomy" id="3141764"/>
    <lineage>
        <taxon>Bacteria</taxon>
        <taxon>Pseudomonadati</taxon>
        <taxon>Spirochaetota</taxon>
        <taxon>Spirochaetia</taxon>
        <taxon>Winmispirales</taxon>
        <taxon>Winmispiraceae</taxon>
        <taxon>Rarispira</taxon>
    </lineage>
</organism>
<dbReference type="Gene3D" id="2.60.120.260">
    <property type="entry name" value="Galactose-binding domain-like"/>
    <property type="match status" value="1"/>
</dbReference>
<keyword evidence="2" id="KW-1185">Reference proteome</keyword>
<accession>A0ABU9U8U8</accession>
<dbReference type="PROSITE" id="PS51257">
    <property type="entry name" value="PROKAR_LIPOPROTEIN"/>
    <property type="match status" value="1"/>
</dbReference>
<evidence type="ECO:0000313" key="1">
    <source>
        <dbReference type="EMBL" id="MEM5947092.1"/>
    </source>
</evidence>
<dbReference type="InterPro" id="IPR008979">
    <property type="entry name" value="Galactose-bd-like_sf"/>
</dbReference>
<proteinExistence type="predicted"/>
<protein>
    <recommendedName>
        <fullName evidence="3">Carbohydrate metabolism domain-containing protein</fullName>
    </recommendedName>
</protein>
<reference evidence="1 2" key="1">
    <citation type="submission" date="2024-03" db="EMBL/GenBank/DDBJ databases">
        <title>Ignisphaera cupida sp. nov., a hyperthermophilic hydrolytic archaeon from a hot spring of Kamchatka, and proposal of Ignisphaeraceae fam. nov.</title>
        <authorList>
            <person name="Podosokorskaya O.A."/>
            <person name="Elcheninov A.G."/>
            <person name="Maltseva A.I."/>
            <person name="Zayulina K.S."/>
            <person name="Novikov A."/>
            <person name="Merkel A.Y."/>
        </authorList>
    </citation>
    <scope>NUCLEOTIDE SEQUENCE [LARGE SCALE GENOMIC DNA]</scope>
    <source>
        <strain evidence="1 2">38H-sp</strain>
    </source>
</reference>
<gene>
    <name evidence="1" type="ORF">WKV44_00885</name>
</gene>
<dbReference type="SUPFAM" id="SSF49785">
    <property type="entry name" value="Galactose-binding domain-like"/>
    <property type="match status" value="1"/>
</dbReference>